<dbReference type="KEGG" id="bhb:M9394_03255"/>
<dbReference type="SUPFAM" id="SSF53474">
    <property type="entry name" value="alpha/beta-Hydrolases"/>
    <property type="match status" value="1"/>
</dbReference>
<keyword evidence="1 4" id="KW-0378">Hydrolase</keyword>
<dbReference type="InterPro" id="IPR029058">
    <property type="entry name" value="AB_hydrolase_fold"/>
</dbReference>
<evidence type="ECO:0000313" key="5">
    <source>
        <dbReference type="Proteomes" id="UP001056323"/>
    </source>
</evidence>
<dbReference type="RefSeq" id="WP_250248177.1">
    <property type="nucleotide sequence ID" value="NZ_CP097750.1"/>
</dbReference>
<organism evidence="4 5">
    <name type="scientific">Candidatus Blochmanniella camponoti</name>
    <dbReference type="NCBI Taxonomy" id="108080"/>
    <lineage>
        <taxon>Bacteria</taxon>
        <taxon>Pseudomonadati</taxon>
        <taxon>Pseudomonadota</taxon>
        <taxon>Gammaproteobacteria</taxon>
        <taxon>Enterobacterales</taxon>
        <taxon>Enterobacteriaceae</taxon>
        <taxon>ant endosymbionts</taxon>
        <taxon>Candidatus Blochmanniella</taxon>
    </lineage>
</organism>
<evidence type="ECO:0000313" key="6">
    <source>
        <dbReference type="Proteomes" id="UP001056483"/>
    </source>
</evidence>
<feature type="domain" description="AB hydrolase-1" evidence="2">
    <location>
        <begin position="18"/>
        <end position="117"/>
    </location>
</feature>
<name>A0AAE9I9F7_9ENTR</name>
<dbReference type="Pfam" id="PF00561">
    <property type="entry name" value="Abhydrolase_1"/>
    <property type="match status" value="1"/>
</dbReference>
<dbReference type="EMBL" id="CP097751">
    <property type="protein sequence ID" value="URJ27537.1"/>
    <property type="molecule type" value="Genomic_DNA"/>
</dbReference>
<dbReference type="EMBL" id="CP097750">
    <property type="protein sequence ID" value="URJ24735.1"/>
    <property type="molecule type" value="Genomic_DNA"/>
</dbReference>
<dbReference type="Proteomes" id="UP001056483">
    <property type="component" value="Chromosome"/>
</dbReference>
<evidence type="ECO:0000256" key="1">
    <source>
        <dbReference type="ARBA" id="ARBA00022801"/>
    </source>
</evidence>
<reference evidence="4" key="1">
    <citation type="submission" date="2022-05" db="EMBL/GenBank/DDBJ databases">
        <title>Impact of host demography and evolutionary history on endosymbiont molecular evolution: a test in carpenter ants (Genus Camponotus) and their Blochmannia endosymbionts.</title>
        <authorList>
            <person name="Manthey J.D."/>
            <person name="Giron J.C."/>
            <person name="Hruska J.P."/>
        </authorList>
    </citation>
    <scope>NUCLEOTIDE SEQUENCE</scope>
    <source>
        <strain evidence="4">C-049</strain>
        <strain evidence="3">C-050</strain>
    </source>
</reference>
<gene>
    <name evidence="4" type="ORF">M9394_03255</name>
    <name evidence="3" type="ORF">M9404_01305</name>
</gene>
<dbReference type="InterPro" id="IPR000073">
    <property type="entry name" value="AB_hydrolase_1"/>
</dbReference>
<dbReference type="Proteomes" id="UP001056323">
    <property type="component" value="Chromosome"/>
</dbReference>
<protein>
    <submittedName>
        <fullName evidence="4">Alpha/beta fold hydrolase</fullName>
    </submittedName>
</protein>
<dbReference type="Gene3D" id="3.40.50.1820">
    <property type="entry name" value="alpha/beta hydrolase"/>
    <property type="match status" value="1"/>
</dbReference>
<dbReference type="PANTHER" id="PTHR46118:SF4">
    <property type="entry name" value="PROTEIN ABHD11"/>
    <property type="match status" value="1"/>
</dbReference>
<sequence>MQLNYRLRMLKTVCQRMPVIILHGLFGDLSNLGIIVKSIARYCCVVQVDLRNHGRSPHERSMNYSVMAQDILDLLDHLLINKCIVIGHSMGGKVAMTLCMLAPQRVSKIVVIDIAPIKYNVHNHDNVFHAIERVNISGVKNRNEAAYLMQQCCIDQTLILFLLKSFHQGSWVFNFSSIRNNYIHISDWNTYQTWWGPALFIRGALSSYLDDRYLHDIYHQFPQAHICMIPNAGHWVHWDNSVYVLNRISEFIIH</sequence>
<keyword evidence="6" id="KW-1185">Reference proteome</keyword>
<accession>A0AAE9I9F7</accession>
<dbReference type="PANTHER" id="PTHR46118">
    <property type="entry name" value="PROTEIN ABHD11"/>
    <property type="match status" value="1"/>
</dbReference>
<evidence type="ECO:0000313" key="3">
    <source>
        <dbReference type="EMBL" id="URJ24735.1"/>
    </source>
</evidence>
<evidence type="ECO:0000259" key="2">
    <source>
        <dbReference type="Pfam" id="PF00561"/>
    </source>
</evidence>
<evidence type="ECO:0000313" key="4">
    <source>
        <dbReference type="EMBL" id="URJ27537.1"/>
    </source>
</evidence>
<dbReference type="AlphaFoldDB" id="A0AAE9I9F7"/>
<dbReference type="GO" id="GO:0016787">
    <property type="term" value="F:hydrolase activity"/>
    <property type="evidence" value="ECO:0007669"/>
    <property type="project" value="UniProtKB-KW"/>
</dbReference>
<proteinExistence type="predicted"/>